<dbReference type="RefSeq" id="WP_212191913.1">
    <property type="nucleotide sequence ID" value="NZ_JAGTAR010000024.1"/>
</dbReference>
<dbReference type="InterPro" id="IPR029069">
    <property type="entry name" value="HotDog_dom_sf"/>
</dbReference>
<sequence length="364" mass="41062">MQGFIKPNRKVSYGLDLNRVSIGQEIVSHFNITVDESVHSLWSGLMPTSSYPENSREFAGILGFHEMFLPYGFLLNLTLSLGVESFAHSSLLHLEVRDALYLNPAFAGDTFSCVIVVKEIKETSNGNHSTVVSEHILSNQKGEPVFSLERVTLFPKINVLSSENSDLVEPHKNHHFKEKILARVRGIAIENKIDDFHEGDLLLHPFVRPVGKSENLFWATYFKNTHPIHFNYQRYKPGEIIISGGIVLSMVLGISGREFRQLLLPQVERAFHVVPVVAEDRVGAFSYVKGCEQIMPGFEEIDVRTFGLRNVDTELELSEADFPLELFNGLERPADVEKVLEEKCPALKGKICCVADWKALRKVE</sequence>
<feature type="domain" description="FAS1-like dehydratase" evidence="1">
    <location>
        <begin position="86"/>
        <end position="146"/>
    </location>
</feature>
<dbReference type="PANTHER" id="PTHR43664:SF1">
    <property type="entry name" value="BETA-METHYLMALYL-COA DEHYDRATASE"/>
    <property type="match status" value="1"/>
</dbReference>
<dbReference type="EMBL" id="JAGTAR010000024">
    <property type="protein sequence ID" value="MBR8536885.1"/>
    <property type="molecule type" value="Genomic_DNA"/>
</dbReference>
<organism evidence="2 3">
    <name type="scientific">Carboxylicivirga sediminis</name>
    <dbReference type="NCBI Taxonomy" id="2006564"/>
    <lineage>
        <taxon>Bacteria</taxon>
        <taxon>Pseudomonadati</taxon>
        <taxon>Bacteroidota</taxon>
        <taxon>Bacteroidia</taxon>
        <taxon>Marinilabiliales</taxon>
        <taxon>Marinilabiliaceae</taxon>
        <taxon>Carboxylicivirga</taxon>
    </lineage>
</organism>
<accession>A0A941F7U1</accession>
<dbReference type="Proteomes" id="UP000679220">
    <property type="component" value="Unassembled WGS sequence"/>
</dbReference>
<name>A0A941F7U1_9BACT</name>
<dbReference type="InterPro" id="IPR052342">
    <property type="entry name" value="MCH/BMMD"/>
</dbReference>
<proteinExistence type="predicted"/>
<dbReference type="AlphaFoldDB" id="A0A941F7U1"/>
<dbReference type="SUPFAM" id="SSF54637">
    <property type="entry name" value="Thioesterase/thiol ester dehydrase-isomerase"/>
    <property type="match status" value="2"/>
</dbReference>
<dbReference type="PANTHER" id="PTHR43664">
    <property type="entry name" value="MONOAMINE OXIDASE-RELATED"/>
    <property type="match status" value="1"/>
</dbReference>
<keyword evidence="3" id="KW-1185">Reference proteome</keyword>
<evidence type="ECO:0000313" key="2">
    <source>
        <dbReference type="EMBL" id="MBR8536885.1"/>
    </source>
</evidence>
<reference evidence="2" key="2">
    <citation type="submission" date="2021-04" db="EMBL/GenBank/DDBJ databases">
        <authorList>
            <person name="Zhang T."/>
            <person name="Zhang Y."/>
            <person name="Lu D."/>
            <person name="Zuo D."/>
            <person name="Du Z."/>
        </authorList>
    </citation>
    <scope>NUCLEOTIDE SEQUENCE</scope>
    <source>
        <strain evidence="2">JR1</strain>
    </source>
</reference>
<evidence type="ECO:0000259" key="1">
    <source>
        <dbReference type="Pfam" id="PF13452"/>
    </source>
</evidence>
<dbReference type="InterPro" id="IPR039569">
    <property type="entry name" value="FAS1-like_DH_region"/>
</dbReference>
<comment type="caution">
    <text evidence="2">The sequence shown here is derived from an EMBL/GenBank/DDBJ whole genome shotgun (WGS) entry which is preliminary data.</text>
</comment>
<evidence type="ECO:0000313" key="3">
    <source>
        <dbReference type="Proteomes" id="UP000679220"/>
    </source>
</evidence>
<dbReference type="Pfam" id="PF13452">
    <property type="entry name" value="FAS1_DH_region"/>
    <property type="match status" value="1"/>
</dbReference>
<protein>
    <submittedName>
        <fullName evidence="2">MaoC family dehydratase N-terminal domain-containing protein</fullName>
    </submittedName>
</protein>
<dbReference type="Gene3D" id="3.10.129.10">
    <property type="entry name" value="Hotdog Thioesterase"/>
    <property type="match status" value="1"/>
</dbReference>
<reference evidence="2" key="1">
    <citation type="journal article" date="2018" name="Int. J. Syst. Evol. Microbiol.">
        <title>Carboxylicivirga sediminis sp. nov., isolated from coastal sediment.</title>
        <authorList>
            <person name="Wang F.Q."/>
            <person name="Ren L.H."/>
            <person name="Zou R.J."/>
            <person name="Sun Y.Z."/>
            <person name="Liu X.J."/>
            <person name="Jiang F."/>
            <person name="Liu L.J."/>
        </authorList>
    </citation>
    <scope>NUCLEOTIDE SEQUENCE</scope>
    <source>
        <strain evidence="2">JR1</strain>
    </source>
</reference>
<gene>
    <name evidence="2" type="ORF">KDU71_15035</name>
</gene>